<evidence type="ECO:0000256" key="1">
    <source>
        <dbReference type="ARBA" id="ARBA00004651"/>
    </source>
</evidence>
<dbReference type="Proteomes" id="UP000005777">
    <property type="component" value="Unassembled WGS sequence"/>
</dbReference>
<dbReference type="InterPro" id="IPR003838">
    <property type="entry name" value="ABC3_permease_C"/>
</dbReference>
<keyword evidence="3 8" id="KW-0812">Transmembrane</keyword>
<dbReference type="GO" id="GO:0022857">
    <property type="term" value="F:transmembrane transporter activity"/>
    <property type="evidence" value="ECO:0007669"/>
    <property type="project" value="TreeGrafter"/>
</dbReference>
<evidence type="ECO:0000256" key="2">
    <source>
        <dbReference type="ARBA" id="ARBA00022475"/>
    </source>
</evidence>
<organism evidence="11 12">
    <name type="scientific">Scardovia inopinata F0304</name>
    <dbReference type="NCBI Taxonomy" id="641146"/>
    <lineage>
        <taxon>Bacteria</taxon>
        <taxon>Bacillati</taxon>
        <taxon>Actinomycetota</taxon>
        <taxon>Actinomycetes</taxon>
        <taxon>Bifidobacteriales</taxon>
        <taxon>Bifidobacteriaceae</taxon>
        <taxon>Scardovia</taxon>
    </lineage>
</organism>
<dbReference type="HOGENOM" id="CLU_000604_8_4_11"/>
<keyword evidence="2" id="KW-1003">Cell membrane</keyword>
<feature type="transmembrane region" description="Helical" evidence="8">
    <location>
        <begin position="20"/>
        <end position="40"/>
    </location>
</feature>
<protein>
    <recommendedName>
        <fullName evidence="13">ABC3 transporter permease protein domain-containing protein</fullName>
    </recommendedName>
</protein>
<evidence type="ECO:0000259" key="9">
    <source>
        <dbReference type="Pfam" id="PF02687"/>
    </source>
</evidence>
<evidence type="ECO:0008006" key="13">
    <source>
        <dbReference type="Google" id="ProtNLM"/>
    </source>
</evidence>
<keyword evidence="5 8" id="KW-0472">Membrane</keyword>
<feature type="transmembrane region" description="Helical" evidence="8">
    <location>
        <begin position="441"/>
        <end position="462"/>
    </location>
</feature>
<dbReference type="Pfam" id="PF02687">
    <property type="entry name" value="FtsX"/>
    <property type="match status" value="1"/>
</dbReference>
<gene>
    <name evidence="11" type="ORF">HMPREF9020_00160</name>
</gene>
<feature type="region of interest" description="Disordered" evidence="7">
    <location>
        <begin position="199"/>
        <end position="239"/>
    </location>
</feature>
<dbReference type="AlphaFoldDB" id="W5II69"/>
<feature type="transmembrane region" description="Helical" evidence="8">
    <location>
        <begin position="397"/>
        <end position="421"/>
    </location>
</feature>
<proteinExistence type="inferred from homology"/>
<feature type="compositionally biased region" description="Low complexity" evidence="7">
    <location>
        <begin position="212"/>
        <end position="226"/>
    </location>
</feature>
<evidence type="ECO:0000256" key="8">
    <source>
        <dbReference type="SAM" id="Phobius"/>
    </source>
</evidence>
<comment type="caution">
    <text evidence="11">The sequence shown here is derived from an EMBL/GenBank/DDBJ whole genome shotgun (WGS) entry which is preliminary data.</text>
</comment>
<dbReference type="EMBL" id="ADCX01000002">
    <property type="protein sequence ID" value="EFG26541.2"/>
    <property type="molecule type" value="Genomic_DNA"/>
</dbReference>
<evidence type="ECO:0000256" key="4">
    <source>
        <dbReference type="ARBA" id="ARBA00022989"/>
    </source>
</evidence>
<dbReference type="InterPro" id="IPR025857">
    <property type="entry name" value="MacB_PCD"/>
</dbReference>
<evidence type="ECO:0000259" key="10">
    <source>
        <dbReference type="Pfam" id="PF12704"/>
    </source>
</evidence>
<dbReference type="Pfam" id="PF12704">
    <property type="entry name" value="MacB_PCD"/>
    <property type="match status" value="1"/>
</dbReference>
<feature type="transmembrane region" description="Helical" evidence="8">
    <location>
        <begin position="353"/>
        <end position="377"/>
    </location>
</feature>
<feature type="domain" description="ABC3 transporter permease C-terminal" evidence="9">
    <location>
        <begin position="356"/>
        <end position="470"/>
    </location>
</feature>
<name>W5II69_SCAIO</name>
<comment type="subcellular location">
    <subcellularLocation>
        <location evidence="1">Cell membrane</location>
        <topology evidence="1">Multi-pass membrane protein</topology>
    </subcellularLocation>
</comment>
<feature type="domain" description="MacB-like periplasmic core" evidence="10">
    <location>
        <begin position="20"/>
        <end position="284"/>
    </location>
</feature>
<evidence type="ECO:0000256" key="6">
    <source>
        <dbReference type="ARBA" id="ARBA00038076"/>
    </source>
</evidence>
<reference evidence="11 12" key="1">
    <citation type="submission" date="2012-01" db="EMBL/GenBank/DDBJ databases">
        <title>The Genome Sequence of Scardovia inopinata F0304.</title>
        <authorList>
            <consortium name="The Broad Institute Genome Sequencing Platform"/>
            <person name="Earl A."/>
            <person name="Ward D."/>
            <person name="Feldgarden M."/>
            <person name="Gevers D."/>
            <person name="Izard J."/>
            <person name="Baranova O.V."/>
            <person name="Blanton J.M."/>
            <person name="Tanner A.C."/>
            <person name="Dewhirst F.E."/>
            <person name="Young S.K."/>
            <person name="Zeng Q."/>
            <person name="Gargeya S."/>
            <person name="Fitzgerald M."/>
            <person name="Haas B."/>
            <person name="Abouelleil A."/>
            <person name="Alvarado L."/>
            <person name="Arachchi H.M."/>
            <person name="Berlin A."/>
            <person name="Chapman S.B."/>
            <person name="Gearin G."/>
            <person name="Goldberg J."/>
            <person name="Griggs A."/>
            <person name="Gujja S."/>
            <person name="Hansen M."/>
            <person name="Heiman D."/>
            <person name="Howarth C."/>
            <person name="Larimer J."/>
            <person name="Lui A."/>
            <person name="MacDonald P.J."/>
            <person name="McCowen C."/>
            <person name="Montmayeur A."/>
            <person name="Murphy C."/>
            <person name="Neiman D."/>
            <person name="Pearson M."/>
            <person name="Priest M."/>
            <person name="Roberts A."/>
            <person name="Saif S."/>
            <person name="Shea T."/>
            <person name="Sisk P."/>
            <person name="Stolte C."/>
            <person name="Sykes S."/>
            <person name="Wortman J."/>
            <person name="Nusbaum C."/>
            <person name="Birren B."/>
        </authorList>
    </citation>
    <scope>NUCLEOTIDE SEQUENCE [LARGE SCALE GENOMIC DNA]</scope>
    <source>
        <strain evidence="11 12">F0304</strain>
    </source>
</reference>
<evidence type="ECO:0000313" key="11">
    <source>
        <dbReference type="EMBL" id="EFG26541.2"/>
    </source>
</evidence>
<evidence type="ECO:0000256" key="5">
    <source>
        <dbReference type="ARBA" id="ARBA00023136"/>
    </source>
</evidence>
<dbReference type="GO" id="GO:0005886">
    <property type="term" value="C:plasma membrane"/>
    <property type="evidence" value="ECO:0007669"/>
    <property type="project" value="UniProtKB-SubCell"/>
</dbReference>
<evidence type="ECO:0000256" key="3">
    <source>
        <dbReference type="ARBA" id="ARBA00022692"/>
    </source>
</evidence>
<dbReference type="PANTHER" id="PTHR30572">
    <property type="entry name" value="MEMBRANE COMPONENT OF TRANSPORTER-RELATED"/>
    <property type="match status" value="1"/>
</dbReference>
<feature type="compositionally biased region" description="Polar residues" evidence="7">
    <location>
        <begin position="227"/>
        <end position="239"/>
    </location>
</feature>
<evidence type="ECO:0000313" key="12">
    <source>
        <dbReference type="Proteomes" id="UP000005777"/>
    </source>
</evidence>
<dbReference type="RefSeq" id="WP_040590377.1">
    <property type="nucleotide sequence ID" value="NZ_GG770225.1"/>
</dbReference>
<dbReference type="PANTHER" id="PTHR30572:SF4">
    <property type="entry name" value="ABC TRANSPORTER PERMEASE YTRF"/>
    <property type="match status" value="1"/>
</dbReference>
<sequence length="477" mass="51201">MFFLRLIGKSVTRQARRRLLISLTVALAAAVSIAMLGIVYDVGDKLTNELSAYGSNITVRPKSDALISELYGSSSSNTPSSSTVDPSSFIKESNLQKIKTIFWAYNITNFAPQLNVRLTVQNHKTGIKERRIPVVGTWFNKQVHVSTGETTLVGVQKMRPWWKIQGSWPKDSQSEAMVGSALAAKLGISVGDRVTISSQKKLSGRVGKSESTRSTGSTESTGLTGSHDSGSDSVNGSSTTSHNLKVVGIYSSHDDDDQALYTSTSCAQAVSGLQDKVDYVEVKALTTPENDLARKAAKNPDALSQEEWETWYCTAYPSSIAYQIQEVLPNAVAKQVRQVAALEGNVLAKTRSVMIVMTALTLIAATIAVANLMSAALGERASQLALLKALGARNSQIFRLIISETALIAALGAMTGSLLGVGLAQIVSRVVFHSSITMRPMVFVLVFVLLTLTVLAASVSSIRQILKLQPAQVLHGR</sequence>
<keyword evidence="4 8" id="KW-1133">Transmembrane helix</keyword>
<dbReference type="eggNOG" id="COG0577">
    <property type="taxonomic scope" value="Bacteria"/>
</dbReference>
<keyword evidence="12" id="KW-1185">Reference proteome</keyword>
<evidence type="ECO:0000256" key="7">
    <source>
        <dbReference type="SAM" id="MobiDB-lite"/>
    </source>
</evidence>
<accession>W5II69</accession>
<comment type="similarity">
    <text evidence="6">Belongs to the ABC-4 integral membrane protein family.</text>
</comment>
<dbReference type="InterPro" id="IPR050250">
    <property type="entry name" value="Macrolide_Exporter_MacB"/>
</dbReference>